<feature type="compositionally biased region" description="Pro residues" evidence="4">
    <location>
        <begin position="120"/>
        <end position="133"/>
    </location>
</feature>
<gene>
    <name evidence="6" type="ORF">VA603_12635</name>
</gene>
<keyword evidence="3" id="KW-1005">Bacterial flagellum biogenesis</keyword>
<organism evidence="6 7">
    <name type="scientific">Stenotrophomonas capsici</name>
    <dbReference type="NCBI Taxonomy" id="3110230"/>
    <lineage>
        <taxon>Bacteria</taxon>
        <taxon>Pseudomonadati</taxon>
        <taxon>Pseudomonadota</taxon>
        <taxon>Gammaproteobacteria</taxon>
        <taxon>Lysobacterales</taxon>
        <taxon>Lysobacteraceae</taxon>
        <taxon>Stenotrophomonas</taxon>
    </lineage>
</organism>
<evidence type="ECO:0000259" key="5">
    <source>
        <dbReference type="Pfam" id="PF02120"/>
    </source>
</evidence>
<dbReference type="InterPro" id="IPR021136">
    <property type="entry name" value="Flagellar_hook_control-like_C"/>
</dbReference>
<comment type="caution">
    <text evidence="6">The sequence shown here is derived from an EMBL/GenBank/DDBJ whole genome shotgun (WGS) entry which is preliminary data.</text>
</comment>
<evidence type="ECO:0000256" key="4">
    <source>
        <dbReference type="SAM" id="MobiDB-lite"/>
    </source>
</evidence>
<keyword evidence="6" id="KW-0282">Flagellum</keyword>
<dbReference type="InterPro" id="IPR001635">
    <property type="entry name" value="Flag_hook_Flik"/>
</dbReference>
<keyword evidence="6" id="KW-0966">Cell projection</keyword>
<feature type="region of interest" description="Disordered" evidence="4">
    <location>
        <begin position="120"/>
        <end position="139"/>
    </location>
</feature>
<dbReference type="Gene3D" id="3.30.750.140">
    <property type="match status" value="1"/>
</dbReference>
<evidence type="ECO:0000256" key="1">
    <source>
        <dbReference type="ARBA" id="ARBA00003944"/>
    </source>
</evidence>
<sequence>MNVLGTASLVSSDTASSTGTGSSRASGGSDGGKPSRFDALLQDKPAPAQASNSGVAAEDGNTSTAPAKGNDDTATEAESPAAEASRATDTPATPDKEAPVEDAPWPPLGLTALLAAPLEPAPVPAPVQPPAPAPANAAPTATLPVTAASIAATPAAESAELTATQEQVEQTLIGDKTGGDKGIDVDINVDPKSTAFNQLLQLQNGPDLRTSAVRLEAPTPTPDLQGDDFDDAIGARVSWLAEQKIGHAQIRITPHDLGQVDVKLQLDGDRVHASFTSAHSEVRQALENSLPRLREMLGEQGLQLAHADVGQQSPQQEGQHGSGDDLGHAQDSTDLPAARPQTLRLRGLLDAYA</sequence>
<name>A0ABU5V4V6_9GAMM</name>
<feature type="domain" description="Flagellar hook-length control protein-like C-terminal" evidence="5">
    <location>
        <begin position="236"/>
        <end position="317"/>
    </location>
</feature>
<dbReference type="PRINTS" id="PR01007">
    <property type="entry name" value="FLGHOOKFLIK"/>
</dbReference>
<dbReference type="PANTHER" id="PTHR37533">
    <property type="entry name" value="FLAGELLAR HOOK-LENGTH CONTROL PROTEIN"/>
    <property type="match status" value="1"/>
</dbReference>
<feature type="compositionally biased region" description="Low complexity" evidence="4">
    <location>
        <begin position="76"/>
        <end position="88"/>
    </location>
</feature>
<dbReference type="CDD" id="cd17470">
    <property type="entry name" value="T3SS_Flik_C"/>
    <property type="match status" value="1"/>
</dbReference>
<dbReference type="Proteomes" id="UP001301653">
    <property type="component" value="Unassembled WGS sequence"/>
</dbReference>
<feature type="compositionally biased region" description="Polar residues" evidence="4">
    <location>
        <begin position="310"/>
        <end position="319"/>
    </location>
</feature>
<accession>A0ABU5V4V6</accession>
<keyword evidence="6" id="KW-0969">Cilium</keyword>
<evidence type="ECO:0000256" key="3">
    <source>
        <dbReference type="ARBA" id="ARBA00022795"/>
    </source>
</evidence>
<dbReference type="EMBL" id="JAYFUH010000248">
    <property type="protein sequence ID" value="MEA5668388.1"/>
    <property type="molecule type" value="Genomic_DNA"/>
</dbReference>
<reference evidence="6 7" key="1">
    <citation type="submission" date="2023-12" db="EMBL/GenBank/DDBJ databases">
        <title>Stenotrophomonas guangdongensis sp. nov., isolated from wilted pepper plants (Capsicum annuum).</title>
        <authorList>
            <person name="Qiu M."/>
            <person name="Li Y."/>
            <person name="Liu Q."/>
            <person name="Zhang X."/>
            <person name="Huang Y."/>
            <person name="Guo R."/>
            <person name="Hu M."/>
            <person name="Zhou J."/>
            <person name="Zhou X."/>
        </authorList>
    </citation>
    <scope>NUCLEOTIDE SEQUENCE [LARGE SCALE GENOMIC DNA]</scope>
    <source>
        <strain evidence="6 7">MH1</strain>
    </source>
</reference>
<evidence type="ECO:0000313" key="7">
    <source>
        <dbReference type="Proteomes" id="UP001301653"/>
    </source>
</evidence>
<dbReference type="RefSeq" id="WP_323439056.1">
    <property type="nucleotide sequence ID" value="NZ_JAYFUH010000248.1"/>
</dbReference>
<dbReference type="Pfam" id="PF02120">
    <property type="entry name" value="Flg_hook"/>
    <property type="match status" value="1"/>
</dbReference>
<dbReference type="InterPro" id="IPR038610">
    <property type="entry name" value="FliK-like_C_sf"/>
</dbReference>
<comment type="function">
    <text evidence="1">Controls the length of the flagellar hook.</text>
</comment>
<evidence type="ECO:0000256" key="2">
    <source>
        <dbReference type="ARBA" id="ARBA00009149"/>
    </source>
</evidence>
<feature type="region of interest" description="Disordered" evidence="4">
    <location>
        <begin position="1"/>
        <end position="112"/>
    </location>
</feature>
<protein>
    <submittedName>
        <fullName evidence="6">Flagellar hook-length control protein FliK</fullName>
    </submittedName>
</protein>
<comment type="similarity">
    <text evidence="2">Belongs to the FliK family.</text>
</comment>
<dbReference type="InterPro" id="IPR052563">
    <property type="entry name" value="FliK"/>
</dbReference>
<feature type="region of interest" description="Disordered" evidence="4">
    <location>
        <begin position="308"/>
        <end position="341"/>
    </location>
</feature>
<proteinExistence type="inferred from homology"/>
<dbReference type="PANTHER" id="PTHR37533:SF2">
    <property type="entry name" value="FLAGELLAR HOOK-LENGTH CONTROL PROTEIN"/>
    <property type="match status" value="1"/>
</dbReference>
<feature type="compositionally biased region" description="Low complexity" evidence="4">
    <location>
        <begin position="11"/>
        <end position="27"/>
    </location>
</feature>
<feature type="compositionally biased region" description="Polar residues" evidence="4">
    <location>
        <begin position="49"/>
        <end position="65"/>
    </location>
</feature>
<keyword evidence="7" id="KW-1185">Reference proteome</keyword>
<evidence type="ECO:0000313" key="6">
    <source>
        <dbReference type="EMBL" id="MEA5668388.1"/>
    </source>
</evidence>